<comment type="caution">
    <text evidence="2">The sequence shown here is derived from an EMBL/GenBank/DDBJ whole genome shotgun (WGS) entry which is preliminary data.</text>
</comment>
<keyword evidence="3" id="KW-1185">Reference proteome</keyword>
<gene>
    <name evidence="2" type="ORF">B0T18DRAFT_200987</name>
</gene>
<feature type="region of interest" description="Disordered" evidence="1">
    <location>
        <begin position="152"/>
        <end position="183"/>
    </location>
</feature>
<proteinExistence type="predicted"/>
<dbReference type="AlphaFoldDB" id="A0AA40BTA4"/>
<evidence type="ECO:0000313" key="2">
    <source>
        <dbReference type="EMBL" id="KAK0739997.1"/>
    </source>
</evidence>
<evidence type="ECO:0000313" key="3">
    <source>
        <dbReference type="Proteomes" id="UP001172155"/>
    </source>
</evidence>
<dbReference type="EMBL" id="JAUKUD010000006">
    <property type="protein sequence ID" value="KAK0739997.1"/>
    <property type="molecule type" value="Genomic_DNA"/>
</dbReference>
<feature type="compositionally biased region" description="Polar residues" evidence="1">
    <location>
        <begin position="157"/>
        <end position="183"/>
    </location>
</feature>
<name>A0AA40BTA4_9PEZI</name>
<sequence>MRAAAGFQAVLSGTASDWVVHDLRPTLCGLVGGSSLGWSVLDRHRGHKVFPGVHTHWTEPSTLLRLPLFTLASHLLPSNTINNPPPWCIFHNPADDLTIDPTTTIPLDQLLGLDDPQEWPKCKCLSPAEVVDSGCIARWRAWVAPRQRNRRAMGRISQRSPCGSSIDGTATRTTGNDDMSGPSTSCPIRWSELQEVLPVSFLGRGTWGKGAGQDGRR</sequence>
<protein>
    <submittedName>
        <fullName evidence="2">Uncharacterized protein</fullName>
    </submittedName>
</protein>
<organism evidence="2 3">
    <name type="scientific">Schizothecium vesticola</name>
    <dbReference type="NCBI Taxonomy" id="314040"/>
    <lineage>
        <taxon>Eukaryota</taxon>
        <taxon>Fungi</taxon>
        <taxon>Dikarya</taxon>
        <taxon>Ascomycota</taxon>
        <taxon>Pezizomycotina</taxon>
        <taxon>Sordariomycetes</taxon>
        <taxon>Sordariomycetidae</taxon>
        <taxon>Sordariales</taxon>
        <taxon>Schizotheciaceae</taxon>
        <taxon>Schizothecium</taxon>
    </lineage>
</organism>
<reference evidence="2" key="1">
    <citation type="submission" date="2023-06" db="EMBL/GenBank/DDBJ databases">
        <title>Genome-scale phylogeny and comparative genomics of the fungal order Sordariales.</title>
        <authorList>
            <consortium name="Lawrence Berkeley National Laboratory"/>
            <person name="Hensen N."/>
            <person name="Bonometti L."/>
            <person name="Westerberg I."/>
            <person name="Brannstrom I.O."/>
            <person name="Guillou S."/>
            <person name="Cros-Aarteil S."/>
            <person name="Calhoun S."/>
            <person name="Haridas S."/>
            <person name="Kuo A."/>
            <person name="Mondo S."/>
            <person name="Pangilinan J."/>
            <person name="Riley R."/>
            <person name="LaButti K."/>
            <person name="Andreopoulos B."/>
            <person name="Lipzen A."/>
            <person name="Chen C."/>
            <person name="Yanf M."/>
            <person name="Daum C."/>
            <person name="Ng V."/>
            <person name="Clum A."/>
            <person name="Steindorff A."/>
            <person name="Ohm R."/>
            <person name="Martin F."/>
            <person name="Silar P."/>
            <person name="Natvig D."/>
            <person name="Lalanne C."/>
            <person name="Gautier V."/>
            <person name="Ament-velasquez S.L."/>
            <person name="Kruys A."/>
            <person name="Hutchinson M.I."/>
            <person name="Powell A.J."/>
            <person name="Barry K."/>
            <person name="Miller A.N."/>
            <person name="Grigoriev I.V."/>
            <person name="Debuchy R."/>
            <person name="Gladieux P."/>
            <person name="Thoren M.H."/>
            <person name="Johannesson H."/>
        </authorList>
    </citation>
    <scope>NUCLEOTIDE SEQUENCE</scope>
    <source>
        <strain evidence="2">SMH3187-1</strain>
    </source>
</reference>
<accession>A0AA40BTA4</accession>
<evidence type="ECO:0000256" key="1">
    <source>
        <dbReference type="SAM" id="MobiDB-lite"/>
    </source>
</evidence>
<dbReference type="Proteomes" id="UP001172155">
    <property type="component" value="Unassembled WGS sequence"/>
</dbReference>